<feature type="region of interest" description="Disordered" evidence="2">
    <location>
        <begin position="111"/>
        <end position="142"/>
    </location>
</feature>
<evidence type="ECO:0000256" key="2">
    <source>
        <dbReference type="SAM" id="MobiDB-lite"/>
    </source>
</evidence>
<name>A0ABS2AVV8_9ACTN</name>
<dbReference type="Pfam" id="PF04909">
    <property type="entry name" value="Amidohydro_2"/>
    <property type="match status" value="1"/>
</dbReference>
<reference evidence="4 5" key="1">
    <citation type="submission" date="2021-01" db="EMBL/GenBank/DDBJ databases">
        <title>Actinoplanes sp. nov. LDG1-06 isolated from lichen.</title>
        <authorList>
            <person name="Saeng-In P."/>
            <person name="Phongsopitanun W."/>
            <person name="Kanchanasin P."/>
            <person name="Yuki M."/>
            <person name="Kudo T."/>
            <person name="Ohkuma M."/>
            <person name="Tanasupawat S."/>
        </authorList>
    </citation>
    <scope>NUCLEOTIDE SEQUENCE [LARGE SCALE GENOMIC DNA]</scope>
    <source>
        <strain evidence="4 5">LDG1-06</strain>
    </source>
</reference>
<feature type="domain" description="Amidohydrolase-related" evidence="3">
    <location>
        <begin position="147"/>
        <end position="198"/>
    </location>
</feature>
<evidence type="ECO:0000313" key="5">
    <source>
        <dbReference type="Proteomes" id="UP000632138"/>
    </source>
</evidence>
<proteinExistence type="predicted"/>
<comment type="caution">
    <text evidence="4">The sequence shown here is derived from an EMBL/GenBank/DDBJ whole genome shotgun (WGS) entry which is preliminary data.</text>
</comment>
<gene>
    <name evidence="4" type="ORF">JIG36_51185</name>
</gene>
<organism evidence="4 5">
    <name type="scientific">Paractinoplanes ovalisporus</name>
    <dbReference type="NCBI Taxonomy" id="2810368"/>
    <lineage>
        <taxon>Bacteria</taxon>
        <taxon>Bacillati</taxon>
        <taxon>Actinomycetota</taxon>
        <taxon>Actinomycetes</taxon>
        <taxon>Micromonosporales</taxon>
        <taxon>Micromonosporaceae</taxon>
        <taxon>Paractinoplanes</taxon>
    </lineage>
</organism>
<keyword evidence="1" id="KW-0456">Lyase</keyword>
<dbReference type="InterPro" id="IPR032465">
    <property type="entry name" value="ACMSD"/>
</dbReference>
<dbReference type="SUPFAM" id="SSF51556">
    <property type="entry name" value="Metallo-dependent hydrolases"/>
    <property type="match status" value="1"/>
</dbReference>
<dbReference type="PANTHER" id="PTHR21240:SF30">
    <property type="entry name" value="AMIDOHYDROLASE-RELATED DOMAIN-CONTAINING PROTEIN-RELATED"/>
    <property type="match status" value="1"/>
</dbReference>
<evidence type="ECO:0000256" key="1">
    <source>
        <dbReference type="ARBA" id="ARBA00023239"/>
    </source>
</evidence>
<dbReference type="InterPro" id="IPR032466">
    <property type="entry name" value="Metal_Hydrolase"/>
</dbReference>
<dbReference type="PANTHER" id="PTHR21240">
    <property type="entry name" value="2-AMINO-3-CARBOXYLMUCONATE-6-SEMIALDEHYDE DECARBOXYLASE"/>
    <property type="match status" value="1"/>
</dbReference>
<evidence type="ECO:0000313" key="4">
    <source>
        <dbReference type="EMBL" id="MBM2623883.1"/>
    </source>
</evidence>
<evidence type="ECO:0000259" key="3">
    <source>
        <dbReference type="Pfam" id="PF04909"/>
    </source>
</evidence>
<dbReference type="Gene3D" id="3.20.20.140">
    <property type="entry name" value="Metal-dependent hydrolases"/>
    <property type="match status" value="2"/>
</dbReference>
<keyword evidence="5" id="KW-1185">Reference proteome</keyword>
<dbReference type="EMBL" id="JAENHP010000050">
    <property type="protein sequence ID" value="MBM2623883.1"/>
    <property type="molecule type" value="Genomic_DNA"/>
</dbReference>
<dbReference type="InterPro" id="IPR006680">
    <property type="entry name" value="Amidohydro-rel"/>
</dbReference>
<sequence>MQIMIADDEAAIRESLERVLQVEGRRVDDMDAGGLNVQILSAHTPSVQNVPGPRGIDLAYRLNRQLVDGPIAKYPGRFKASPPCPCGARRRRRTNWNARFGRMASWAHSGSSMTWASRPRTRSRSRSGNTSKTTSGSRPAHSPRLNCSVLLKHISVDRLMFATDYPFADIKAQTDWFRGVDLPREDKEKIAFRNAEKLSRIKVPVK</sequence>
<accession>A0ABS2AVV8</accession>
<protein>
    <submittedName>
        <fullName evidence="4">Amidohydrolase family protein</fullName>
    </submittedName>
</protein>
<dbReference type="Proteomes" id="UP000632138">
    <property type="component" value="Unassembled WGS sequence"/>
</dbReference>
<feature type="compositionally biased region" description="Low complexity" evidence="2">
    <location>
        <begin position="126"/>
        <end position="138"/>
    </location>
</feature>